<dbReference type="SMART" id="SM00235">
    <property type="entry name" value="ZnMc"/>
    <property type="match status" value="1"/>
</dbReference>
<keyword evidence="3" id="KW-1185">Reference proteome</keyword>
<dbReference type="Gene3D" id="3.40.390.10">
    <property type="entry name" value="Collagenase (Catalytic Domain)"/>
    <property type="match status" value="1"/>
</dbReference>
<dbReference type="InterPro" id="IPR006026">
    <property type="entry name" value="Peptidase_Metallo"/>
</dbReference>
<gene>
    <name evidence="2" type="ORF">NLI96_g3391</name>
</gene>
<dbReference type="GO" id="GO:0008270">
    <property type="term" value="F:zinc ion binding"/>
    <property type="evidence" value="ECO:0007669"/>
    <property type="project" value="InterPro"/>
</dbReference>
<sequence length="292" mass="33723">MSNQFNRLRTFIVAVLDTCTRFTEDLGALVMREPPKFRAVMDTKKRLWEQNENITYSFIGGAPCQHAKVKTIMAQWSWYANLTFEEEPSGGTIRISFDDNDTCWSTVGKQAQTIESLAPTMNLSGINSESTDITPKERGDILHEFGHVHGYQHEHQSPVRTLKFIKQGILEHEDNVNMSKKEIKRNIYLVLSTQQFSNYSRFDPESIMMYPIHASYTQEGIVIPHRTQLSDIDKAYAVLHYHRTTPHENAPDWTLERALDVLQITGSYMDQMLESRGPEGIRELFSRWNTSM</sequence>
<dbReference type="EMBL" id="JANAWD010000086">
    <property type="protein sequence ID" value="KAJ3487636.1"/>
    <property type="molecule type" value="Genomic_DNA"/>
</dbReference>
<dbReference type="Pfam" id="PF01400">
    <property type="entry name" value="Astacin"/>
    <property type="match status" value="1"/>
</dbReference>
<evidence type="ECO:0000313" key="2">
    <source>
        <dbReference type="EMBL" id="KAJ3487636.1"/>
    </source>
</evidence>
<proteinExistence type="predicted"/>
<evidence type="ECO:0000259" key="1">
    <source>
        <dbReference type="SMART" id="SM00235"/>
    </source>
</evidence>
<dbReference type="InterPro" id="IPR024079">
    <property type="entry name" value="MetalloPept_cat_dom_sf"/>
</dbReference>
<dbReference type="Proteomes" id="UP001212997">
    <property type="component" value="Unassembled WGS sequence"/>
</dbReference>
<dbReference type="InterPro" id="IPR001506">
    <property type="entry name" value="Peptidase_M12A"/>
</dbReference>
<accession>A0AAD5V6T7</accession>
<comment type="caution">
    <text evidence="2">The sequence shown here is derived from an EMBL/GenBank/DDBJ whole genome shotgun (WGS) entry which is preliminary data.</text>
</comment>
<dbReference type="GO" id="GO:0006508">
    <property type="term" value="P:proteolysis"/>
    <property type="evidence" value="ECO:0007669"/>
    <property type="project" value="InterPro"/>
</dbReference>
<name>A0AAD5V6T7_9APHY</name>
<dbReference type="GO" id="GO:0004222">
    <property type="term" value="F:metalloendopeptidase activity"/>
    <property type="evidence" value="ECO:0007669"/>
    <property type="project" value="InterPro"/>
</dbReference>
<dbReference type="SUPFAM" id="SSF55486">
    <property type="entry name" value="Metalloproteases ('zincins'), catalytic domain"/>
    <property type="match status" value="1"/>
</dbReference>
<dbReference type="AlphaFoldDB" id="A0AAD5V6T7"/>
<protein>
    <recommendedName>
        <fullName evidence="1">Peptidase metallopeptidase domain-containing protein</fullName>
    </recommendedName>
</protein>
<feature type="domain" description="Peptidase metallopeptidase" evidence="1">
    <location>
        <begin position="44"/>
        <end position="192"/>
    </location>
</feature>
<reference evidence="2" key="1">
    <citation type="submission" date="2022-07" db="EMBL/GenBank/DDBJ databases">
        <title>Genome Sequence of Physisporinus lineatus.</title>
        <authorList>
            <person name="Buettner E."/>
        </authorList>
    </citation>
    <scope>NUCLEOTIDE SEQUENCE</scope>
    <source>
        <strain evidence="2">VT162</strain>
    </source>
</reference>
<evidence type="ECO:0000313" key="3">
    <source>
        <dbReference type="Proteomes" id="UP001212997"/>
    </source>
</evidence>
<organism evidence="2 3">
    <name type="scientific">Meripilus lineatus</name>
    <dbReference type="NCBI Taxonomy" id="2056292"/>
    <lineage>
        <taxon>Eukaryota</taxon>
        <taxon>Fungi</taxon>
        <taxon>Dikarya</taxon>
        <taxon>Basidiomycota</taxon>
        <taxon>Agaricomycotina</taxon>
        <taxon>Agaricomycetes</taxon>
        <taxon>Polyporales</taxon>
        <taxon>Meripilaceae</taxon>
        <taxon>Meripilus</taxon>
    </lineage>
</organism>